<evidence type="ECO:0000313" key="9">
    <source>
        <dbReference type="Proteomes" id="UP000663801"/>
    </source>
</evidence>
<dbReference type="AlphaFoldDB" id="A0A938YNU3"/>
<proteinExistence type="predicted"/>
<dbReference type="PROSITE" id="PS00211">
    <property type="entry name" value="ABC_TRANSPORTER_1"/>
    <property type="match status" value="1"/>
</dbReference>
<dbReference type="GO" id="GO:0015421">
    <property type="term" value="F:ABC-type oligopeptide transporter activity"/>
    <property type="evidence" value="ECO:0007669"/>
    <property type="project" value="TreeGrafter"/>
</dbReference>
<keyword evidence="9" id="KW-1185">Reference proteome</keyword>
<dbReference type="InterPro" id="IPR011527">
    <property type="entry name" value="ABC1_TM_dom"/>
</dbReference>
<dbReference type="SUPFAM" id="SSF52540">
    <property type="entry name" value="P-loop containing nucleoside triphosphate hydrolases"/>
    <property type="match status" value="1"/>
</dbReference>
<reference evidence="8" key="1">
    <citation type="submission" date="2021-01" db="EMBL/GenBank/DDBJ databases">
        <title>KCTC 19127 draft genome.</title>
        <authorList>
            <person name="An D."/>
        </authorList>
    </citation>
    <scope>NUCLEOTIDE SEQUENCE</scope>
    <source>
        <strain evidence="8">KCTC 19127</strain>
    </source>
</reference>
<dbReference type="Gene3D" id="3.40.50.300">
    <property type="entry name" value="P-loop containing nucleotide triphosphate hydrolases"/>
    <property type="match status" value="1"/>
</dbReference>
<evidence type="ECO:0000256" key="1">
    <source>
        <dbReference type="ARBA" id="ARBA00004651"/>
    </source>
</evidence>
<evidence type="ECO:0000256" key="4">
    <source>
        <dbReference type="ARBA" id="ARBA00023136"/>
    </source>
</evidence>
<feature type="domain" description="ABC transmembrane type-1" evidence="7">
    <location>
        <begin position="20"/>
        <end position="297"/>
    </location>
</feature>
<organism evidence="8 9">
    <name type="scientific">Nakamurella flavida</name>
    <dbReference type="NCBI Taxonomy" id="363630"/>
    <lineage>
        <taxon>Bacteria</taxon>
        <taxon>Bacillati</taxon>
        <taxon>Actinomycetota</taxon>
        <taxon>Actinomycetes</taxon>
        <taxon>Nakamurellales</taxon>
        <taxon>Nakamurellaceae</taxon>
        <taxon>Nakamurella</taxon>
    </lineage>
</organism>
<dbReference type="Gene3D" id="1.20.1560.10">
    <property type="entry name" value="ABC transporter type 1, transmembrane domain"/>
    <property type="match status" value="1"/>
</dbReference>
<keyword evidence="4 5" id="KW-0472">Membrane</keyword>
<sequence>MPPGRSLLRQIFRRRARPAAVGCAAATVHQVCEALVPLAIGLAVDRAVDQPFLSAVVVAVVGVLLLFAVLAGSAAYGYWLLDVTCLREAHHLRVTSAETLMRVDDARPGRATGEWMAVLTSDARAASEVIRVVGLVVSASVGLLVSAVVLLGIDVLLGVGVLVVLPFLVVGMDRLGPWIERRSHARQQTGGLAAGAAAEFVAGMRPLRGFGGVPEAVRRYRGVSRQSLDASVGAASAGSVATAAGLLATGVLLVGTAAAGAAMAVNGRISIGELITVVAMASFLADPVRNIAAAVQQAAVSRASAARIEGIGGASGAGPASDAAPADADLVLIGAGAGTGSGTVGPIDLTVGAGEMVGVTAVDPRQSDAVAGLLDGSVTPVAGAVRWGGTELADLDRAAVRSRILAEPHAVHLLGGTLTEVLDTGRGTDPGTLAAALRAAQTADVVALPGAGAGADVGRLLDDAVQDHGTDLSGGQRQRVALARALAAEPPVLVLRDPLSAVDAVTEDAAAQGIRTLRAHPWFRTVVVTSSPLVLARCDRVVFVAADGAATVGTHADLRDRPDYAAAVLR</sequence>
<dbReference type="PANTHER" id="PTHR43394:SF1">
    <property type="entry name" value="ATP-BINDING CASSETTE SUB-FAMILY B MEMBER 10, MITOCHONDRIAL"/>
    <property type="match status" value="1"/>
</dbReference>
<evidence type="ECO:0000256" key="3">
    <source>
        <dbReference type="ARBA" id="ARBA00022989"/>
    </source>
</evidence>
<evidence type="ECO:0000259" key="7">
    <source>
        <dbReference type="PROSITE" id="PS50929"/>
    </source>
</evidence>
<comment type="subcellular location">
    <subcellularLocation>
        <location evidence="1">Cell membrane</location>
        <topology evidence="1">Multi-pass membrane protein</topology>
    </subcellularLocation>
</comment>
<feature type="transmembrane region" description="Helical" evidence="5">
    <location>
        <begin position="129"/>
        <end position="149"/>
    </location>
</feature>
<dbReference type="InterPro" id="IPR017871">
    <property type="entry name" value="ABC_transporter-like_CS"/>
</dbReference>
<name>A0A938YNU3_9ACTN</name>
<gene>
    <name evidence="8" type="ORF">JL107_09335</name>
</gene>
<comment type="caution">
    <text evidence="8">The sequence shown here is derived from an EMBL/GenBank/DDBJ whole genome shotgun (WGS) entry which is preliminary data.</text>
</comment>
<evidence type="ECO:0000313" key="8">
    <source>
        <dbReference type="EMBL" id="MBM9476644.1"/>
    </source>
</evidence>
<dbReference type="Pfam" id="PF00005">
    <property type="entry name" value="ABC_tran"/>
    <property type="match status" value="1"/>
</dbReference>
<evidence type="ECO:0000256" key="2">
    <source>
        <dbReference type="ARBA" id="ARBA00022692"/>
    </source>
</evidence>
<evidence type="ECO:0000259" key="6">
    <source>
        <dbReference type="PROSITE" id="PS50893"/>
    </source>
</evidence>
<dbReference type="Proteomes" id="UP000663801">
    <property type="component" value="Unassembled WGS sequence"/>
</dbReference>
<dbReference type="InterPro" id="IPR036640">
    <property type="entry name" value="ABC1_TM_sf"/>
</dbReference>
<dbReference type="SUPFAM" id="SSF90123">
    <property type="entry name" value="ABC transporter transmembrane region"/>
    <property type="match status" value="1"/>
</dbReference>
<dbReference type="PANTHER" id="PTHR43394">
    <property type="entry name" value="ATP-DEPENDENT PERMEASE MDL1, MITOCHONDRIAL"/>
    <property type="match status" value="1"/>
</dbReference>
<protein>
    <submittedName>
        <fullName evidence="8">ABC transporter ATP-binding protein</fullName>
    </submittedName>
</protein>
<dbReference type="GO" id="GO:0016887">
    <property type="term" value="F:ATP hydrolysis activity"/>
    <property type="evidence" value="ECO:0007669"/>
    <property type="project" value="InterPro"/>
</dbReference>
<keyword evidence="8" id="KW-0547">Nucleotide-binding</keyword>
<dbReference type="RefSeq" id="WP_205256759.1">
    <property type="nucleotide sequence ID" value="NZ_BAAAPV010000004.1"/>
</dbReference>
<feature type="domain" description="ABC transporter" evidence="6">
    <location>
        <begin position="325"/>
        <end position="569"/>
    </location>
</feature>
<dbReference type="InterPro" id="IPR003439">
    <property type="entry name" value="ABC_transporter-like_ATP-bd"/>
</dbReference>
<keyword evidence="2 5" id="KW-0812">Transmembrane</keyword>
<feature type="transmembrane region" description="Helical" evidence="5">
    <location>
        <begin position="155"/>
        <end position="172"/>
    </location>
</feature>
<dbReference type="EMBL" id="JAERWL010000008">
    <property type="protein sequence ID" value="MBM9476644.1"/>
    <property type="molecule type" value="Genomic_DNA"/>
</dbReference>
<feature type="transmembrane region" description="Helical" evidence="5">
    <location>
        <begin position="52"/>
        <end position="81"/>
    </location>
</feature>
<dbReference type="Pfam" id="PF00664">
    <property type="entry name" value="ABC_membrane"/>
    <property type="match status" value="1"/>
</dbReference>
<keyword evidence="8" id="KW-0067">ATP-binding</keyword>
<dbReference type="PROSITE" id="PS50893">
    <property type="entry name" value="ABC_TRANSPORTER_2"/>
    <property type="match status" value="1"/>
</dbReference>
<feature type="transmembrane region" description="Helical" evidence="5">
    <location>
        <begin position="20"/>
        <end position="40"/>
    </location>
</feature>
<dbReference type="InterPro" id="IPR039421">
    <property type="entry name" value="Type_1_exporter"/>
</dbReference>
<dbReference type="InterPro" id="IPR027417">
    <property type="entry name" value="P-loop_NTPase"/>
</dbReference>
<dbReference type="PROSITE" id="PS50929">
    <property type="entry name" value="ABC_TM1F"/>
    <property type="match status" value="1"/>
</dbReference>
<dbReference type="GO" id="GO:0005524">
    <property type="term" value="F:ATP binding"/>
    <property type="evidence" value="ECO:0007669"/>
    <property type="project" value="UniProtKB-KW"/>
</dbReference>
<evidence type="ECO:0000256" key="5">
    <source>
        <dbReference type="SAM" id="Phobius"/>
    </source>
</evidence>
<dbReference type="GO" id="GO:0005886">
    <property type="term" value="C:plasma membrane"/>
    <property type="evidence" value="ECO:0007669"/>
    <property type="project" value="UniProtKB-SubCell"/>
</dbReference>
<accession>A0A938YNU3</accession>
<keyword evidence="3 5" id="KW-1133">Transmembrane helix</keyword>